<dbReference type="SUPFAM" id="SSF55729">
    <property type="entry name" value="Acyl-CoA N-acyltransferases (Nat)"/>
    <property type="match status" value="1"/>
</dbReference>
<dbReference type="PANTHER" id="PTHR43877">
    <property type="entry name" value="AMINOALKYLPHOSPHONATE N-ACETYLTRANSFERASE-RELATED-RELATED"/>
    <property type="match status" value="1"/>
</dbReference>
<reference evidence="5" key="1">
    <citation type="journal article" date="2019" name="Int. J. Syst. Evol. Microbiol.">
        <title>The Global Catalogue of Microorganisms (GCM) 10K type strain sequencing project: providing services to taxonomists for standard genome sequencing and annotation.</title>
        <authorList>
            <consortium name="The Broad Institute Genomics Platform"/>
            <consortium name="The Broad Institute Genome Sequencing Center for Infectious Disease"/>
            <person name="Wu L."/>
            <person name="Ma J."/>
        </authorList>
    </citation>
    <scope>NUCLEOTIDE SEQUENCE [LARGE SCALE GENOMIC DNA]</scope>
    <source>
        <strain evidence="5">JCM 16545</strain>
    </source>
</reference>
<keyword evidence="2 4" id="KW-0012">Acyltransferase</keyword>
<gene>
    <name evidence="4" type="ORF">ACFSQZ_15165</name>
</gene>
<comment type="caution">
    <text evidence="4">The sequence shown here is derived from an EMBL/GenBank/DDBJ whole genome shotgun (WGS) entry which is preliminary data.</text>
</comment>
<accession>A0ABW5E6P4</accession>
<dbReference type="RefSeq" id="WP_377092569.1">
    <property type="nucleotide sequence ID" value="NZ_JBHSJM010000001.1"/>
</dbReference>
<dbReference type="Proteomes" id="UP001597297">
    <property type="component" value="Unassembled WGS sequence"/>
</dbReference>
<dbReference type="GO" id="GO:0016746">
    <property type="term" value="F:acyltransferase activity"/>
    <property type="evidence" value="ECO:0007669"/>
    <property type="project" value="UniProtKB-KW"/>
</dbReference>
<dbReference type="InterPro" id="IPR050832">
    <property type="entry name" value="Bact_Acetyltransf"/>
</dbReference>
<feature type="domain" description="N-acetyltransferase" evidence="3">
    <location>
        <begin position="14"/>
        <end position="157"/>
    </location>
</feature>
<evidence type="ECO:0000259" key="3">
    <source>
        <dbReference type="PROSITE" id="PS51186"/>
    </source>
</evidence>
<dbReference type="CDD" id="cd04301">
    <property type="entry name" value="NAT_SF"/>
    <property type="match status" value="1"/>
</dbReference>
<dbReference type="EC" id="2.3.-.-" evidence="4"/>
<dbReference type="InterPro" id="IPR000182">
    <property type="entry name" value="GNAT_dom"/>
</dbReference>
<protein>
    <submittedName>
        <fullName evidence="4">GNAT family N-acetyltransferase</fullName>
        <ecNumber evidence="4">2.3.-.-</ecNumber>
    </submittedName>
</protein>
<dbReference type="InterPro" id="IPR016181">
    <property type="entry name" value="Acyl_CoA_acyltransferase"/>
</dbReference>
<name>A0ABW5E6P4_9BACT</name>
<evidence type="ECO:0000256" key="1">
    <source>
        <dbReference type="ARBA" id="ARBA00022679"/>
    </source>
</evidence>
<evidence type="ECO:0000256" key="2">
    <source>
        <dbReference type="ARBA" id="ARBA00023315"/>
    </source>
</evidence>
<dbReference type="Pfam" id="PF00583">
    <property type="entry name" value="Acetyltransf_1"/>
    <property type="match status" value="1"/>
</dbReference>
<keyword evidence="1 4" id="KW-0808">Transferase</keyword>
<sequence>MIKRVSKGESQLYKTLRLKALKDSPSAFGATYEDAVLRSDQSWQDQSDAAAEGSDKAIFLINEPSISGMAAIYREEEGSSIGQLFQMWVSPEARGSNTAKDILQYALSWAEEHRYSKILAEVTKGNTRALKFYKKFGFVDSHHSSDSDTHALEIALV</sequence>
<organism evidence="4 5">
    <name type="scientific">Rubritalea spongiae</name>
    <dbReference type="NCBI Taxonomy" id="430797"/>
    <lineage>
        <taxon>Bacteria</taxon>
        <taxon>Pseudomonadati</taxon>
        <taxon>Verrucomicrobiota</taxon>
        <taxon>Verrucomicrobiia</taxon>
        <taxon>Verrucomicrobiales</taxon>
        <taxon>Rubritaleaceae</taxon>
        <taxon>Rubritalea</taxon>
    </lineage>
</organism>
<dbReference type="PROSITE" id="PS51186">
    <property type="entry name" value="GNAT"/>
    <property type="match status" value="1"/>
</dbReference>
<evidence type="ECO:0000313" key="4">
    <source>
        <dbReference type="EMBL" id="MFD2277804.1"/>
    </source>
</evidence>
<dbReference type="EMBL" id="JBHUJC010000047">
    <property type="protein sequence ID" value="MFD2277804.1"/>
    <property type="molecule type" value="Genomic_DNA"/>
</dbReference>
<keyword evidence="5" id="KW-1185">Reference proteome</keyword>
<proteinExistence type="predicted"/>
<evidence type="ECO:0000313" key="5">
    <source>
        <dbReference type="Proteomes" id="UP001597297"/>
    </source>
</evidence>
<dbReference type="Gene3D" id="3.40.630.30">
    <property type="match status" value="1"/>
</dbReference>